<comment type="caution">
    <text evidence="5">The sequence shown here is derived from an EMBL/GenBank/DDBJ whole genome shotgun (WGS) entry which is preliminary data.</text>
</comment>
<dbReference type="GO" id="GO:0005524">
    <property type="term" value="F:ATP binding"/>
    <property type="evidence" value="ECO:0007669"/>
    <property type="project" value="UniProtKB-KW"/>
</dbReference>
<keyword evidence="1" id="KW-0347">Helicase</keyword>
<dbReference type="GO" id="GO:0006281">
    <property type="term" value="P:DNA repair"/>
    <property type="evidence" value="ECO:0007669"/>
    <property type="project" value="UniProtKB-KW"/>
</dbReference>
<dbReference type="GO" id="GO:0000723">
    <property type="term" value="P:telomere maintenance"/>
    <property type="evidence" value="ECO:0007669"/>
    <property type="project" value="InterPro"/>
</dbReference>
<comment type="catalytic activity">
    <reaction evidence="1">
        <text>ATP + H2O = ADP + phosphate + H(+)</text>
        <dbReference type="Rhea" id="RHEA:13065"/>
        <dbReference type="ChEBI" id="CHEBI:15377"/>
        <dbReference type="ChEBI" id="CHEBI:15378"/>
        <dbReference type="ChEBI" id="CHEBI:30616"/>
        <dbReference type="ChEBI" id="CHEBI:43474"/>
        <dbReference type="ChEBI" id="CHEBI:456216"/>
        <dbReference type="EC" id="5.6.2.3"/>
    </reaction>
</comment>
<dbReference type="InterPro" id="IPR025476">
    <property type="entry name" value="Helitron_helicase-like"/>
</dbReference>
<evidence type="ECO:0000259" key="2">
    <source>
        <dbReference type="Pfam" id="PF05970"/>
    </source>
</evidence>
<accession>A0A2G5S9D8</accession>
<dbReference type="Pfam" id="PF14214">
    <property type="entry name" value="Helitron_like_N"/>
    <property type="match status" value="1"/>
</dbReference>
<dbReference type="CDD" id="cd18809">
    <property type="entry name" value="SF1_C_RecD"/>
    <property type="match status" value="1"/>
</dbReference>
<comment type="similarity">
    <text evidence="1">Belongs to the helicase family.</text>
</comment>
<dbReference type="GO" id="GO:0043139">
    <property type="term" value="F:5'-3' DNA helicase activity"/>
    <property type="evidence" value="ECO:0007669"/>
    <property type="project" value="UniProtKB-EC"/>
</dbReference>
<feature type="domain" description="DNA helicase Pif1-like 2B" evidence="4">
    <location>
        <begin position="526"/>
        <end position="571"/>
    </location>
</feature>
<keyword evidence="6" id="KW-1185">Reference proteome</keyword>
<dbReference type="OrthoDB" id="10056572at2759"/>
<keyword evidence="1" id="KW-0067">ATP-binding</keyword>
<dbReference type="EMBL" id="PDUG01000073">
    <property type="protein sequence ID" value="PIC11536.1"/>
    <property type="molecule type" value="Genomic_DNA"/>
</dbReference>
<dbReference type="Gene3D" id="3.40.50.300">
    <property type="entry name" value="P-loop containing nucleotide triphosphate hydrolases"/>
    <property type="match status" value="2"/>
</dbReference>
<dbReference type="Proteomes" id="UP000230233">
    <property type="component" value="Unassembled WGS sequence"/>
</dbReference>
<dbReference type="EC" id="5.6.2.3" evidence="1"/>
<feature type="domain" description="DNA helicase Pif1-like DEAD-box helicase" evidence="2">
    <location>
        <begin position="251"/>
        <end position="425"/>
    </location>
</feature>
<evidence type="ECO:0000256" key="1">
    <source>
        <dbReference type="RuleBase" id="RU363044"/>
    </source>
</evidence>
<dbReference type="Pfam" id="PF21530">
    <property type="entry name" value="Pif1_2B_dom"/>
    <property type="match status" value="1"/>
</dbReference>
<evidence type="ECO:0000313" key="5">
    <source>
        <dbReference type="EMBL" id="PIC11536.1"/>
    </source>
</evidence>
<organism evidence="5 6">
    <name type="scientific">Caenorhabditis nigoni</name>
    <dbReference type="NCBI Taxonomy" id="1611254"/>
    <lineage>
        <taxon>Eukaryota</taxon>
        <taxon>Metazoa</taxon>
        <taxon>Ecdysozoa</taxon>
        <taxon>Nematoda</taxon>
        <taxon>Chromadorea</taxon>
        <taxon>Rhabditida</taxon>
        <taxon>Rhabditina</taxon>
        <taxon>Rhabditomorpha</taxon>
        <taxon>Rhabditoidea</taxon>
        <taxon>Rhabditidae</taxon>
        <taxon>Peloderinae</taxon>
        <taxon>Caenorhabditis</taxon>
    </lineage>
</organism>
<comment type="cofactor">
    <cofactor evidence="1">
        <name>Mg(2+)</name>
        <dbReference type="ChEBI" id="CHEBI:18420"/>
    </cofactor>
</comment>
<evidence type="ECO:0000313" key="6">
    <source>
        <dbReference type="Proteomes" id="UP000230233"/>
    </source>
</evidence>
<keyword evidence="1" id="KW-0378">Hydrolase</keyword>
<dbReference type="InterPro" id="IPR027417">
    <property type="entry name" value="P-loop_NTPase"/>
</dbReference>
<dbReference type="SUPFAM" id="SSF52540">
    <property type="entry name" value="P-loop containing nucleoside triphosphate hydrolases"/>
    <property type="match status" value="2"/>
</dbReference>
<dbReference type="PANTHER" id="PTHR10492:SF57">
    <property type="entry name" value="ATP-DEPENDENT DNA HELICASE"/>
    <property type="match status" value="1"/>
</dbReference>
<feature type="domain" description="Helitron helicase-like" evidence="3">
    <location>
        <begin position="1"/>
        <end position="65"/>
    </location>
</feature>
<keyword evidence="1" id="KW-0234">DNA repair</keyword>
<dbReference type="AlphaFoldDB" id="A0A2G5S9D8"/>
<dbReference type="GO" id="GO:0016887">
    <property type="term" value="F:ATP hydrolysis activity"/>
    <property type="evidence" value="ECO:0007669"/>
    <property type="project" value="RHEA"/>
</dbReference>
<evidence type="ECO:0000259" key="3">
    <source>
        <dbReference type="Pfam" id="PF14214"/>
    </source>
</evidence>
<dbReference type="InterPro" id="IPR049163">
    <property type="entry name" value="Pif1-like_2B_dom"/>
</dbReference>
<dbReference type="STRING" id="1611254.A0A2G5S9D8"/>
<name>A0A2G5S9D8_9PELO</name>
<protein>
    <recommendedName>
        <fullName evidence="1">ATP-dependent DNA helicase</fullName>
        <ecNumber evidence="1">5.6.2.3</ecNumber>
    </recommendedName>
</protein>
<proteinExistence type="inferred from homology"/>
<keyword evidence="1" id="KW-0227">DNA damage</keyword>
<dbReference type="Pfam" id="PF05970">
    <property type="entry name" value="PIF1"/>
    <property type="match status" value="1"/>
</dbReference>
<keyword evidence="1" id="KW-0547">Nucleotide-binding</keyword>
<reference evidence="6" key="1">
    <citation type="submission" date="2017-10" db="EMBL/GenBank/DDBJ databases">
        <title>Rapid genome shrinkage in a self-fertile nematode reveals novel sperm competition proteins.</title>
        <authorList>
            <person name="Yin D."/>
            <person name="Schwarz E.M."/>
            <person name="Thomas C.G."/>
            <person name="Felde R.L."/>
            <person name="Korf I.F."/>
            <person name="Cutter A.D."/>
            <person name="Schartner C.M."/>
            <person name="Ralston E.J."/>
            <person name="Meyer B.J."/>
            <person name="Haag E.S."/>
        </authorList>
    </citation>
    <scope>NUCLEOTIDE SEQUENCE [LARGE SCALE GENOMIC DNA]</scope>
    <source>
        <strain evidence="6">JU1422</strain>
    </source>
</reference>
<dbReference type="InterPro" id="IPR010285">
    <property type="entry name" value="DNA_helicase_pif1-like_DEAD"/>
</dbReference>
<gene>
    <name evidence="5" type="ORF">B9Z55_029018</name>
</gene>
<dbReference type="PANTHER" id="PTHR10492">
    <property type="match status" value="1"/>
</dbReference>
<evidence type="ECO:0000259" key="4">
    <source>
        <dbReference type="Pfam" id="PF21530"/>
    </source>
</evidence>
<keyword evidence="1" id="KW-0233">DNA recombination</keyword>
<dbReference type="GO" id="GO:0006310">
    <property type="term" value="P:DNA recombination"/>
    <property type="evidence" value="ECO:0007669"/>
    <property type="project" value="UniProtKB-KW"/>
</dbReference>
<sequence>MTCNPRWKEIQEALLPGQEPVDRPDIVSRVFKLKLEELKKDLFVKNIFGEVAAWIYVIEFQKRGTSRAAIHIYTDKNGVEHMTENEVNSYLDTRYVCAPESIWHIFDFRMSDRSTPVMQLKVHLKNAQGVVYKEGEEKDAAQRGQLRDTTLTAWFAANQRCYDELESTGMIPEDVVDLPRFLDDFAEDFVYKHFPKEKAEALAYNDLIVRMNAMGEKLEKWMSLGYERIMPDDVIDFDYCTKEGDRMRSTLVAEQEEVVKAVLDAVKSGGGLIYVDGPGGSGKTYVYLCLINILQGMHLKVIPIATVASFFHLNIKDGCKTSTIHLQSAEAKQLAELDVVFWDEAPMSPKSSLETVDQLFRDVTKIDKPFGGKVIILGGDFRQCLPVVDRKGRDEQISNSIKMSHLWPLFQVHHLKTNMRAQNADEEWKSWRWSERRRRTGVMEVPEDLRCDGDLAEEIFGSLLRNGSDVSEISKVAILSPTNQQALQMNQKVMEMIPGEMKTYYSVDEVGDNQNIHSDAANFPTEFLNKMTPSGLPPHKLDLKVGALVMLLRNLDVRNGLCNGTRLVIREMGERVLRCAFISGPNEGGDVLILRIKLSFDSGIPFVLQRRQFPVRPAFAMTVNKAQGQTFDRIGLLLDASIFAHGQLYVALTRTRTKDGIRIWAPEKVMHNIVYKNIL</sequence>